<keyword evidence="1" id="KW-0472">Membrane</keyword>
<evidence type="ECO:0000256" key="1">
    <source>
        <dbReference type="SAM" id="Phobius"/>
    </source>
</evidence>
<evidence type="ECO:0000313" key="3">
    <source>
        <dbReference type="EMBL" id="KQC84938.1"/>
    </source>
</evidence>
<organism evidence="3 4">
    <name type="scientific">Butyribacter intestini</name>
    <dbReference type="NCBI Taxonomy" id="1703332"/>
    <lineage>
        <taxon>Bacteria</taxon>
        <taxon>Bacillati</taxon>
        <taxon>Bacillota</taxon>
        <taxon>Clostridia</taxon>
        <taxon>Lachnospirales</taxon>
        <taxon>Lachnospiraceae</taxon>
        <taxon>Butyribacter</taxon>
    </lineage>
</organism>
<dbReference type="AlphaFoldDB" id="A0AAW3JQ26"/>
<evidence type="ECO:0000313" key="4">
    <source>
        <dbReference type="Proteomes" id="UP000050833"/>
    </source>
</evidence>
<feature type="transmembrane region" description="Helical" evidence="1">
    <location>
        <begin position="29"/>
        <end position="47"/>
    </location>
</feature>
<gene>
    <name evidence="3" type="ORF">APZ18_09480</name>
</gene>
<evidence type="ECO:0000259" key="2">
    <source>
        <dbReference type="Pfam" id="PF14317"/>
    </source>
</evidence>
<reference evidence="3 4" key="1">
    <citation type="submission" date="2015-10" db="EMBL/GenBank/DDBJ databases">
        <title>Butyribacter intestini gen. nov., sp. nov., a butyric acid-producing bacterium of the family Lachnospiraceae isolated from the human faeces.</title>
        <authorList>
            <person name="Zou Y."/>
            <person name="Xue W."/>
            <person name="Luo G."/>
            <person name="Lv M."/>
        </authorList>
    </citation>
    <scope>NUCLEOTIDE SEQUENCE [LARGE SCALE GENOMIC DNA]</scope>
    <source>
        <strain evidence="3 4">TF01-11</strain>
    </source>
</reference>
<accession>A0AAW3JQ26</accession>
<dbReference type="RefSeq" id="WP_022015451.1">
    <property type="nucleotide sequence ID" value="NZ_DBGBRS010000256.1"/>
</dbReference>
<name>A0AAW3JQ26_9FIRM</name>
<keyword evidence="1" id="KW-1133">Transmembrane helix</keyword>
<dbReference type="EMBL" id="LLKB01000005">
    <property type="protein sequence ID" value="KQC84938.1"/>
    <property type="molecule type" value="Genomic_DNA"/>
</dbReference>
<keyword evidence="1" id="KW-0812">Transmembrane</keyword>
<comment type="caution">
    <text evidence="3">The sequence shown here is derived from an EMBL/GenBank/DDBJ whole genome shotgun (WGS) entry which is preliminary data.</text>
</comment>
<dbReference type="InterPro" id="IPR025588">
    <property type="entry name" value="YcxB-like_C"/>
</dbReference>
<dbReference type="Proteomes" id="UP000050833">
    <property type="component" value="Unassembled WGS sequence"/>
</dbReference>
<dbReference type="Pfam" id="PF14317">
    <property type="entry name" value="YcxB"/>
    <property type="match status" value="1"/>
</dbReference>
<protein>
    <recommendedName>
        <fullName evidence="2">YcxB-like C-terminal domain-containing protein</fullName>
    </recommendedName>
</protein>
<proteinExistence type="predicted"/>
<keyword evidence="4" id="KW-1185">Reference proteome</keyword>
<feature type="domain" description="YcxB-like C-terminal" evidence="2">
    <location>
        <begin position="95"/>
        <end position="143"/>
    </location>
</feature>
<feature type="transmembrane region" description="Helical" evidence="1">
    <location>
        <begin position="53"/>
        <end position="74"/>
    </location>
</feature>
<sequence>MTEFNFDAKLSAAELYAFSMRHTYKSMSGIFGLIISFGSLIICAVRYKYLDKTAIMALIIIGLIFTVIQPLMLWSKANAQVKKNKSINAKLHYNISDNGITVSQGEQEADVKWYDIRKTVIVKDAVYVYMSPVRAFIFTKKQCGDDFGSLVGFIQEKVKQYKDYEPEETEENGGTDE</sequence>